<feature type="binding site" evidence="9">
    <location>
        <position position="21"/>
    </location>
    <ligand>
        <name>Zn(2+)</name>
        <dbReference type="ChEBI" id="CHEBI:29105"/>
    </ligand>
</feature>
<sequence length="194" mass="22719">MNEELTRCNWCGDDPLYRAYHDFEWGVPRHDDRILFEMLVLEGAQAGLNWLTILKKRDHYRRAFHGFAIEAVSRFGQVEIEALLRDEGIVRNRRKIESAVKNGRAVLAIQEEFGSLDSFLWQFVDYRPQQNRYHTIDEIPNQTETSRKLSLALQKRGCSFVGPTICYAFMQAVGMVNDHTLNCFRYEQVRQLAD</sequence>
<keyword evidence="5" id="KW-0234">DNA repair</keyword>
<dbReference type="Pfam" id="PF03352">
    <property type="entry name" value="Adenine_glyco"/>
    <property type="match status" value="1"/>
</dbReference>
<comment type="function">
    <text evidence="7">Hydrolysis of the deoxyribose N-glycosidic bond to excise 3-methyladenine from the damaged DNA polymer formed by alkylation lesions.</text>
</comment>
<dbReference type="EC" id="3.2.2.20" evidence="8"/>
<feature type="binding site" evidence="9">
    <location>
        <position position="179"/>
    </location>
    <ligand>
        <name>Zn(2+)</name>
        <dbReference type="ChEBI" id="CHEBI:29105"/>
    </ligand>
</feature>
<dbReference type="SUPFAM" id="SSF48150">
    <property type="entry name" value="DNA-glycosylase"/>
    <property type="match status" value="1"/>
</dbReference>
<evidence type="ECO:0000256" key="1">
    <source>
        <dbReference type="ARBA" id="ARBA00022723"/>
    </source>
</evidence>
<dbReference type="GO" id="GO:0046872">
    <property type="term" value="F:metal ion binding"/>
    <property type="evidence" value="ECO:0007669"/>
    <property type="project" value="UniProtKB-KW"/>
</dbReference>
<name>A0A1M5X5G7_9BACT</name>
<evidence type="ECO:0000256" key="9">
    <source>
        <dbReference type="PIRSR" id="PIRSR605019-1"/>
    </source>
</evidence>
<dbReference type="PANTHER" id="PTHR30037">
    <property type="entry name" value="DNA-3-METHYLADENINE GLYCOSYLASE 1"/>
    <property type="match status" value="1"/>
</dbReference>
<dbReference type="STRING" id="1121409.SAMN02745124_02781"/>
<reference evidence="10 11" key="1">
    <citation type="submission" date="2016-11" db="EMBL/GenBank/DDBJ databases">
        <authorList>
            <person name="Jaros S."/>
            <person name="Januszkiewicz K."/>
            <person name="Wedrychowicz H."/>
        </authorList>
    </citation>
    <scope>NUCLEOTIDE SEQUENCE [LARGE SCALE GENOMIC DNA]</scope>
    <source>
        <strain evidence="10 11">DSM 9705</strain>
    </source>
</reference>
<keyword evidence="11" id="KW-1185">Reference proteome</keyword>
<evidence type="ECO:0000256" key="6">
    <source>
        <dbReference type="ARBA" id="ARBA00052558"/>
    </source>
</evidence>
<feature type="binding site" evidence="9">
    <location>
        <position position="8"/>
    </location>
    <ligand>
        <name>Zn(2+)</name>
        <dbReference type="ChEBI" id="CHEBI:29105"/>
    </ligand>
</feature>
<dbReference type="AlphaFoldDB" id="A0A1M5X5G7"/>
<dbReference type="Gene3D" id="1.10.340.30">
    <property type="entry name" value="Hypothetical protein, domain 2"/>
    <property type="match status" value="1"/>
</dbReference>
<keyword evidence="4 9" id="KW-0862">Zinc</keyword>
<evidence type="ECO:0000313" key="10">
    <source>
        <dbReference type="EMBL" id="SHH95079.1"/>
    </source>
</evidence>
<dbReference type="EMBL" id="FQXS01000017">
    <property type="protein sequence ID" value="SHH95079.1"/>
    <property type="molecule type" value="Genomic_DNA"/>
</dbReference>
<comment type="catalytic activity">
    <reaction evidence="6">
        <text>Hydrolysis of alkylated DNA, releasing 3-methyladenine.</text>
        <dbReference type="EC" id="3.2.2.20"/>
    </reaction>
</comment>
<keyword evidence="2" id="KW-0227">DNA damage</keyword>
<evidence type="ECO:0000256" key="7">
    <source>
        <dbReference type="ARBA" id="ARBA00057608"/>
    </source>
</evidence>
<dbReference type="PANTHER" id="PTHR30037:SF4">
    <property type="entry name" value="DNA-3-METHYLADENINE GLYCOSYLASE I"/>
    <property type="match status" value="1"/>
</dbReference>
<dbReference type="InterPro" id="IPR052891">
    <property type="entry name" value="DNA-3mA_glycosylase"/>
</dbReference>
<dbReference type="OrthoDB" id="9807664at2"/>
<dbReference type="Proteomes" id="UP000184139">
    <property type="component" value="Unassembled WGS sequence"/>
</dbReference>
<dbReference type="FunFam" id="1.10.340.30:FF:000009">
    <property type="entry name" value="DNA-3-methyladenine glycosylase I"/>
    <property type="match status" value="1"/>
</dbReference>
<evidence type="ECO:0000256" key="8">
    <source>
        <dbReference type="ARBA" id="ARBA00066766"/>
    </source>
</evidence>
<organism evidence="10 11">
    <name type="scientific">Desulfofustis glycolicus DSM 9705</name>
    <dbReference type="NCBI Taxonomy" id="1121409"/>
    <lineage>
        <taxon>Bacteria</taxon>
        <taxon>Pseudomonadati</taxon>
        <taxon>Thermodesulfobacteriota</taxon>
        <taxon>Desulfobulbia</taxon>
        <taxon>Desulfobulbales</taxon>
        <taxon>Desulfocapsaceae</taxon>
        <taxon>Desulfofustis</taxon>
    </lineage>
</organism>
<dbReference type="GO" id="GO:0008725">
    <property type="term" value="F:DNA-3-methyladenine glycosylase activity"/>
    <property type="evidence" value="ECO:0007669"/>
    <property type="project" value="UniProtKB-EC"/>
</dbReference>
<evidence type="ECO:0000313" key="11">
    <source>
        <dbReference type="Proteomes" id="UP000184139"/>
    </source>
</evidence>
<accession>A0A1M5X5G7</accession>
<dbReference type="InterPro" id="IPR005019">
    <property type="entry name" value="Adenine_glyco"/>
</dbReference>
<proteinExistence type="predicted"/>
<protein>
    <recommendedName>
        <fullName evidence="8">DNA-3-methyladenine glycosylase I</fullName>
        <ecNumber evidence="8">3.2.2.20</ecNumber>
    </recommendedName>
</protein>
<keyword evidence="1 9" id="KW-0479">Metal-binding</keyword>
<dbReference type="GO" id="GO:0006284">
    <property type="term" value="P:base-excision repair"/>
    <property type="evidence" value="ECO:0007669"/>
    <property type="project" value="InterPro"/>
</dbReference>
<feature type="binding site" evidence="9">
    <location>
        <position position="183"/>
    </location>
    <ligand>
        <name>Zn(2+)</name>
        <dbReference type="ChEBI" id="CHEBI:29105"/>
    </ligand>
</feature>
<dbReference type="RefSeq" id="WP_073377024.1">
    <property type="nucleotide sequence ID" value="NZ_FQXS01000017.1"/>
</dbReference>
<evidence type="ECO:0000256" key="3">
    <source>
        <dbReference type="ARBA" id="ARBA00022801"/>
    </source>
</evidence>
<evidence type="ECO:0000256" key="2">
    <source>
        <dbReference type="ARBA" id="ARBA00022763"/>
    </source>
</evidence>
<evidence type="ECO:0000256" key="5">
    <source>
        <dbReference type="ARBA" id="ARBA00023204"/>
    </source>
</evidence>
<dbReference type="InterPro" id="IPR011257">
    <property type="entry name" value="DNA_glycosylase"/>
</dbReference>
<evidence type="ECO:0000256" key="4">
    <source>
        <dbReference type="ARBA" id="ARBA00022833"/>
    </source>
</evidence>
<gene>
    <name evidence="10" type="ORF">SAMN02745124_02781</name>
</gene>
<keyword evidence="3" id="KW-0378">Hydrolase</keyword>